<accession>A0A139AI25</accession>
<feature type="compositionally biased region" description="Gly residues" evidence="1">
    <location>
        <begin position="231"/>
        <end position="242"/>
    </location>
</feature>
<organism evidence="2 3">
    <name type="scientific">Gonapodya prolifera (strain JEL478)</name>
    <name type="common">Monoblepharis prolifera</name>
    <dbReference type="NCBI Taxonomy" id="1344416"/>
    <lineage>
        <taxon>Eukaryota</taxon>
        <taxon>Fungi</taxon>
        <taxon>Fungi incertae sedis</taxon>
        <taxon>Chytridiomycota</taxon>
        <taxon>Chytridiomycota incertae sedis</taxon>
        <taxon>Monoblepharidomycetes</taxon>
        <taxon>Monoblepharidales</taxon>
        <taxon>Gonapodyaceae</taxon>
        <taxon>Gonapodya</taxon>
    </lineage>
</organism>
<dbReference type="EMBL" id="KQ965752">
    <property type="protein sequence ID" value="KXS16388.1"/>
    <property type="molecule type" value="Genomic_DNA"/>
</dbReference>
<keyword evidence="3" id="KW-1185">Reference proteome</keyword>
<evidence type="ECO:0000313" key="3">
    <source>
        <dbReference type="Proteomes" id="UP000070544"/>
    </source>
</evidence>
<evidence type="ECO:0000256" key="1">
    <source>
        <dbReference type="SAM" id="MobiDB-lite"/>
    </source>
</evidence>
<feature type="compositionally biased region" description="Polar residues" evidence="1">
    <location>
        <begin position="205"/>
        <end position="217"/>
    </location>
</feature>
<dbReference type="Proteomes" id="UP000070544">
    <property type="component" value="Unassembled WGS sequence"/>
</dbReference>
<evidence type="ECO:0000313" key="2">
    <source>
        <dbReference type="EMBL" id="KXS16388.1"/>
    </source>
</evidence>
<proteinExistence type="predicted"/>
<protein>
    <submittedName>
        <fullName evidence="2">Uncharacterized protein</fullName>
    </submittedName>
</protein>
<name>A0A139AI25_GONPJ</name>
<feature type="compositionally biased region" description="Low complexity" evidence="1">
    <location>
        <begin position="114"/>
        <end position="133"/>
    </location>
</feature>
<sequence length="242" mass="25026">IDRLATLQSQCGEHASQSVSPSVAGLTLHCPGPAHNSQKHPTNSMPRILQSLSDKLDVFLAKFRARTLHPVALPPEVEYVPVSRRDSLLQVEGRPSGGEAAANKAGSPKAGTGSVSVSAVPSNSNSPRKSNSSATALMPTSVPSHPRSIAVASKSRNASPQHLPPPRSLATSTARPASAALHSSPAGPRPVPVSGSGSRRDRKLSQSSQRSLHSEVSTGERPATWHAVEGNNGGVGIVSGLR</sequence>
<feature type="non-terminal residue" evidence="2">
    <location>
        <position position="1"/>
    </location>
</feature>
<reference evidence="2 3" key="1">
    <citation type="journal article" date="2015" name="Genome Biol. Evol.">
        <title>Phylogenomic analyses indicate that early fungi evolved digesting cell walls of algal ancestors of land plants.</title>
        <authorList>
            <person name="Chang Y."/>
            <person name="Wang S."/>
            <person name="Sekimoto S."/>
            <person name="Aerts A.L."/>
            <person name="Choi C."/>
            <person name="Clum A."/>
            <person name="LaButti K.M."/>
            <person name="Lindquist E.A."/>
            <person name="Yee Ngan C."/>
            <person name="Ohm R.A."/>
            <person name="Salamov A.A."/>
            <person name="Grigoriev I.V."/>
            <person name="Spatafora J.W."/>
            <person name="Berbee M.L."/>
        </authorList>
    </citation>
    <scope>NUCLEOTIDE SEQUENCE [LARGE SCALE GENOMIC DNA]</scope>
    <source>
        <strain evidence="2 3">JEL478</strain>
    </source>
</reference>
<feature type="region of interest" description="Disordered" evidence="1">
    <location>
        <begin position="92"/>
        <end position="242"/>
    </location>
</feature>
<gene>
    <name evidence="2" type="ORF">M427DRAFT_290118</name>
</gene>
<dbReference type="AlphaFoldDB" id="A0A139AI25"/>